<dbReference type="PANTHER" id="PTHR30461">
    <property type="entry name" value="DNA-INVERTASE FROM LAMBDOID PROPHAGE"/>
    <property type="match status" value="1"/>
</dbReference>
<dbReference type="Gene3D" id="3.40.50.1390">
    <property type="entry name" value="Resolvase, N-terminal catalytic domain"/>
    <property type="match status" value="1"/>
</dbReference>
<keyword evidence="2" id="KW-0233">DNA recombination</keyword>
<evidence type="ECO:0000256" key="2">
    <source>
        <dbReference type="ARBA" id="ARBA00023172"/>
    </source>
</evidence>
<dbReference type="Pfam" id="PF07508">
    <property type="entry name" value="Recombinase"/>
    <property type="match status" value="1"/>
</dbReference>
<dbReference type="Proteomes" id="UP001257627">
    <property type="component" value="Unassembled WGS sequence"/>
</dbReference>
<dbReference type="Pfam" id="PF00239">
    <property type="entry name" value="Resolvase"/>
    <property type="match status" value="1"/>
</dbReference>
<dbReference type="SMART" id="SM00857">
    <property type="entry name" value="Resolvase"/>
    <property type="match status" value="1"/>
</dbReference>
<feature type="region of interest" description="Disordered" evidence="3">
    <location>
        <begin position="222"/>
        <end position="244"/>
    </location>
</feature>
<evidence type="ECO:0000256" key="1">
    <source>
        <dbReference type="ARBA" id="ARBA00023125"/>
    </source>
</evidence>
<dbReference type="PANTHER" id="PTHR30461:SF2">
    <property type="entry name" value="SERINE RECOMBINASE PINE-RELATED"/>
    <property type="match status" value="1"/>
</dbReference>
<proteinExistence type="predicted"/>
<sequence length="506" mass="56279">MAATVTALRILVFLYARISEDPLDRRRGVGRQIKDLRYWAVEEIGGEIAGEWIENDRSAHSGEARPEYDKMMAAALAAAQQPGVRVVVGAYHPSRLWRQRVERAQAIEDLRAVKAFVSFETGGYFNMAKASDRSQLANLGESDTAESEVKSERVARAALERAEEGRANGAVSYGWRRIYRHDDDGKVIGFDDVEHPQQAEIVREAARRLLSGEAQMAVEDDFNDRDLPSPGTGMKRKKRSILQSEDGRRWGKGSVKKLVLRKANIGVRVHQGVEYKAAWPALLSIEQHARLEDMFSSGEATSTSPGQRKHLLTWGEVATCGPCGQQIRIAMRGNSKRGSKKATYVCDGKGCVGRNEETLDRYIEGIVVEVLSDPAAADIFAGDRSGALAALERVEALRIRQGQAADDYADGRITREQLHRITRRLADDITTAQAEAKKLQPVDLTALDGLIGEQVREKWPALTVQRKRRVLEALKFRVRIHPSSRRGPGFDHTTIDVGWHGRELTA</sequence>
<dbReference type="InterPro" id="IPR006119">
    <property type="entry name" value="Resolv_N"/>
</dbReference>
<feature type="domain" description="Resolvase/invertase-type recombinase catalytic" evidence="4">
    <location>
        <begin position="12"/>
        <end position="167"/>
    </location>
</feature>
<evidence type="ECO:0000313" key="5">
    <source>
        <dbReference type="EMBL" id="MDU8998189.1"/>
    </source>
</evidence>
<dbReference type="InterPro" id="IPR011109">
    <property type="entry name" value="DNA_bind_recombinase_dom"/>
</dbReference>
<dbReference type="EMBL" id="JARAKF010000001">
    <property type="protein sequence ID" value="MDU8998189.1"/>
    <property type="molecule type" value="Genomic_DNA"/>
</dbReference>
<reference evidence="5 6" key="1">
    <citation type="submission" date="2023-02" db="EMBL/GenBank/DDBJ databases">
        <authorList>
            <person name="Maleckis M."/>
        </authorList>
    </citation>
    <scope>NUCLEOTIDE SEQUENCE [LARGE SCALE GENOMIC DNA]</scope>
    <source>
        <strain evidence="5 6">P8-A2</strain>
    </source>
</reference>
<keyword evidence="6" id="KW-1185">Reference proteome</keyword>
<evidence type="ECO:0000256" key="3">
    <source>
        <dbReference type="SAM" id="MobiDB-lite"/>
    </source>
</evidence>
<keyword evidence="1" id="KW-0238">DNA-binding</keyword>
<name>A0ABU3UW72_9ACTN</name>
<organism evidence="5 6">
    <name type="scientific">Streptomyces mirabilis</name>
    <dbReference type="NCBI Taxonomy" id="68239"/>
    <lineage>
        <taxon>Bacteria</taxon>
        <taxon>Bacillati</taxon>
        <taxon>Actinomycetota</taxon>
        <taxon>Actinomycetes</taxon>
        <taxon>Kitasatosporales</taxon>
        <taxon>Streptomycetaceae</taxon>
        <taxon>Streptomyces</taxon>
    </lineage>
</organism>
<dbReference type="CDD" id="cd00338">
    <property type="entry name" value="Ser_Recombinase"/>
    <property type="match status" value="1"/>
</dbReference>
<dbReference type="InterPro" id="IPR038109">
    <property type="entry name" value="DNA_bind_recomb_sf"/>
</dbReference>
<accession>A0ABU3UW72</accession>
<dbReference type="InterPro" id="IPR050639">
    <property type="entry name" value="SSR_resolvase"/>
</dbReference>
<dbReference type="InterPro" id="IPR036162">
    <property type="entry name" value="Resolvase-like_N_sf"/>
</dbReference>
<dbReference type="RefSeq" id="WP_316734977.1">
    <property type="nucleotide sequence ID" value="NZ_JARAKF010000001.1"/>
</dbReference>
<protein>
    <submittedName>
        <fullName evidence="5">Recombinase family protein</fullName>
    </submittedName>
</protein>
<comment type="caution">
    <text evidence="5">The sequence shown here is derived from an EMBL/GenBank/DDBJ whole genome shotgun (WGS) entry which is preliminary data.</text>
</comment>
<gene>
    <name evidence="5" type="ORF">PU648_38715</name>
</gene>
<dbReference type="Gene3D" id="3.90.1750.20">
    <property type="entry name" value="Putative Large Serine Recombinase, Chain B, Domain 2"/>
    <property type="match status" value="1"/>
</dbReference>
<dbReference type="SUPFAM" id="SSF53041">
    <property type="entry name" value="Resolvase-like"/>
    <property type="match status" value="1"/>
</dbReference>
<evidence type="ECO:0000313" key="6">
    <source>
        <dbReference type="Proteomes" id="UP001257627"/>
    </source>
</evidence>
<evidence type="ECO:0000259" key="4">
    <source>
        <dbReference type="SMART" id="SM00857"/>
    </source>
</evidence>